<organism evidence="1">
    <name type="scientific">viral metagenome</name>
    <dbReference type="NCBI Taxonomy" id="1070528"/>
    <lineage>
        <taxon>unclassified sequences</taxon>
        <taxon>metagenomes</taxon>
        <taxon>organismal metagenomes</taxon>
    </lineage>
</organism>
<dbReference type="Pfam" id="PF02511">
    <property type="entry name" value="Thy1"/>
    <property type="match status" value="1"/>
</dbReference>
<dbReference type="PROSITE" id="PS51331">
    <property type="entry name" value="THYX"/>
    <property type="match status" value="1"/>
</dbReference>
<dbReference type="GO" id="GO:0070402">
    <property type="term" value="F:NADPH binding"/>
    <property type="evidence" value="ECO:0007669"/>
    <property type="project" value="TreeGrafter"/>
</dbReference>
<name>A0A6H1Z7T7_9ZZZZ</name>
<dbReference type="CDD" id="cd20175">
    <property type="entry name" value="ThyX"/>
    <property type="match status" value="1"/>
</dbReference>
<dbReference type="PANTHER" id="PTHR34934">
    <property type="entry name" value="FLAVIN-DEPENDENT THYMIDYLATE SYNTHASE"/>
    <property type="match status" value="1"/>
</dbReference>
<dbReference type="GO" id="GO:0004799">
    <property type="term" value="F:thymidylate synthase activity"/>
    <property type="evidence" value="ECO:0007669"/>
    <property type="project" value="TreeGrafter"/>
</dbReference>
<dbReference type="PANTHER" id="PTHR34934:SF1">
    <property type="entry name" value="FLAVIN-DEPENDENT THYMIDYLATE SYNTHASE"/>
    <property type="match status" value="1"/>
</dbReference>
<protein>
    <submittedName>
        <fullName evidence="1">Putative thymidylate synthase</fullName>
    </submittedName>
</protein>
<dbReference type="GO" id="GO:0006231">
    <property type="term" value="P:dTMP biosynthetic process"/>
    <property type="evidence" value="ECO:0007669"/>
    <property type="project" value="InterPro"/>
</dbReference>
<dbReference type="Gene3D" id="3.30.1360.170">
    <property type="match status" value="1"/>
</dbReference>
<dbReference type="SUPFAM" id="SSF69796">
    <property type="entry name" value="Thymidylate synthase-complementing protein Thy1"/>
    <property type="match status" value="1"/>
</dbReference>
<dbReference type="NCBIfam" id="TIGR02170">
    <property type="entry name" value="thyX"/>
    <property type="match status" value="1"/>
</dbReference>
<dbReference type="AlphaFoldDB" id="A0A6H1Z7T7"/>
<evidence type="ECO:0000313" key="1">
    <source>
        <dbReference type="EMBL" id="QJA43943.1"/>
    </source>
</evidence>
<sequence>MRIVKQSVELESITPNAVQLIERAGRTCYKSEDRVTDDSAEAFVKMILKRGHHSVIEHAAQASFRVICDRGVSHEFVRHRLMSFSQESTRYCNYAKGKFGGEIAVIELGFTGDMRRVWEGAMLAAETAYLSLVEAGAPPQFARSVLPTCLKTELVATANFREWRHFLKLRTAPAAHPQMREVAYMIADILLEHARVCFEDVVSPER</sequence>
<dbReference type="EMBL" id="MT143971">
    <property type="protein sequence ID" value="QJA43943.1"/>
    <property type="molecule type" value="Genomic_DNA"/>
</dbReference>
<reference evidence="1" key="1">
    <citation type="submission" date="2020-03" db="EMBL/GenBank/DDBJ databases">
        <title>The deep terrestrial virosphere.</title>
        <authorList>
            <person name="Holmfeldt K."/>
            <person name="Nilsson E."/>
            <person name="Simone D."/>
            <person name="Lopez-Fernandez M."/>
            <person name="Wu X."/>
            <person name="de Brujin I."/>
            <person name="Lundin D."/>
            <person name="Andersson A."/>
            <person name="Bertilsson S."/>
            <person name="Dopson M."/>
        </authorList>
    </citation>
    <scope>NUCLEOTIDE SEQUENCE</scope>
    <source>
        <strain evidence="1">TM448A00064</strain>
        <strain evidence="2">TM448B00061</strain>
    </source>
</reference>
<evidence type="ECO:0000313" key="2">
    <source>
        <dbReference type="EMBL" id="QJH93511.1"/>
    </source>
</evidence>
<proteinExistence type="predicted"/>
<gene>
    <name evidence="1" type="ORF">TM448A00064_0122</name>
    <name evidence="2" type="ORF">TM448B00061_0131</name>
</gene>
<dbReference type="EMBL" id="MT144588">
    <property type="protein sequence ID" value="QJH93511.1"/>
    <property type="molecule type" value="Genomic_DNA"/>
</dbReference>
<accession>A0A6H1Z7T7</accession>
<dbReference type="InterPro" id="IPR003669">
    <property type="entry name" value="Thymidylate_synthase_ThyX"/>
</dbReference>
<dbReference type="InterPro" id="IPR036098">
    <property type="entry name" value="Thymidylate_synthase_ThyX_sf"/>
</dbReference>
<dbReference type="GO" id="GO:0050797">
    <property type="term" value="F:thymidylate synthase (FAD) activity"/>
    <property type="evidence" value="ECO:0007669"/>
    <property type="project" value="InterPro"/>
</dbReference>
<dbReference type="GO" id="GO:0050660">
    <property type="term" value="F:flavin adenine dinucleotide binding"/>
    <property type="evidence" value="ECO:0007669"/>
    <property type="project" value="InterPro"/>
</dbReference>